<name>A0ABP6W9L9_9PSEU</name>
<keyword evidence="3" id="KW-1185">Reference proteome</keyword>
<reference evidence="3" key="1">
    <citation type="journal article" date="2019" name="Int. J. Syst. Evol. Microbiol.">
        <title>The Global Catalogue of Microorganisms (GCM) 10K type strain sequencing project: providing services to taxonomists for standard genome sequencing and annotation.</title>
        <authorList>
            <consortium name="The Broad Institute Genomics Platform"/>
            <consortium name="The Broad Institute Genome Sequencing Center for Infectious Disease"/>
            <person name="Wu L."/>
            <person name="Ma J."/>
        </authorList>
    </citation>
    <scope>NUCLEOTIDE SEQUENCE [LARGE SCALE GENOMIC DNA]</scope>
    <source>
        <strain evidence="3">JCM 16898</strain>
    </source>
</reference>
<dbReference type="Proteomes" id="UP001500689">
    <property type="component" value="Unassembled WGS sequence"/>
</dbReference>
<dbReference type="InterPro" id="IPR041485">
    <property type="entry name" value="TetR_C_36"/>
</dbReference>
<dbReference type="EMBL" id="BAAAZN010000006">
    <property type="protein sequence ID" value="GAA3546425.1"/>
    <property type="molecule type" value="Genomic_DNA"/>
</dbReference>
<evidence type="ECO:0000313" key="3">
    <source>
        <dbReference type="Proteomes" id="UP001500689"/>
    </source>
</evidence>
<dbReference type="InterPro" id="IPR009057">
    <property type="entry name" value="Homeodomain-like_sf"/>
</dbReference>
<sequence>MRLARKQFLDGRRLEMRTIAEELGVSRMTLHRWVGSRDKLLGEVNWALARPTLDQSRTAAAGTGVDAVAETLQRFIVAVRAAPFMRAFLKQEGEIALRVLTTSSGDTQRNFIGYVRALLLEELPEHDLRLPVDDMAYLVVRIAESFCYVDLITGDEPDPAKVGPAIRALLS</sequence>
<evidence type="ECO:0000259" key="1">
    <source>
        <dbReference type="Pfam" id="PF18598"/>
    </source>
</evidence>
<comment type="caution">
    <text evidence="2">The sequence shown here is derived from an EMBL/GenBank/DDBJ whole genome shotgun (WGS) entry which is preliminary data.</text>
</comment>
<gene>
    <name evidence="2" type="ORF">GCM10022222_32570</name>
</gene>
<dbReference type="Pfam" id="PF18598">
    <property type="entry name" value="TetR_C_36"/>
    <property type="match status" value="1"/>
</dbReference>
<dbReference type="Gene3D" id="1.10.357.10">
    <property type="entry name" value="Tetracycline Repressor, domain 2"/>
    <property type="match status" value="1"/>
</dbReference>
<organism evidence="2 3">
    <name type="scientific">Amycolatopsis ultiminotia</name>
    <dbReference type="NCBI Taxonomy" id="543629"/>
    <lineage>
        <taxon>Bacteria</taxon>
        <taxon>Bacillati</taxon>
        <taxon>Actinomycetota</taxon>
        <taxon>Actinomycetes</taxon>
        <taxon>Pseudonocardiales</taxon>
        <taxon>Pseudonocardiaceae</taxon>
        <taxon>Amycolatopsis</taxon>
    </lineage>
</organism>
<evidence type="ECO:0000313" key="2">
    <source>
        <dbReference type="EMBL" id="GAA3546425.1"/>
    </source>
</evidence>
<feature type="domain" description="QsdR TetR regulatory C-terminal" evidence="1">
    <location>
        <begin position="63"/>
        <end position="170"/>
    </location>
</feature>
<dbReference type="SUPFAM" id="SSF46689">
    <property type="entry name" value="Homeodomain-like"/>
    <property type="match status" value="1"/>
</dbReference>
<accession>A0ABP6W9L9</accession>
<proteinExistence type="predicted"/>
<protein>
    <recommendedName>
        <fullName evidence="1">QsdR TetR regulatory C-terminal domain-containing protein</fullName>
    </recommendedName>
</protein>